<dbReference type="AlphaFoldDB" id="A0AAQ3KB48"/>
<feature type="domain" description="NAD-dependent epimerase/dehydratase" evidence="1">
    <location>
        <begin position="5"/>
        <end position="91"/>
    </location>
</feature>
<dbReference type="Gene3D" id="3.40.50.720">
    <property type="entry name" value="NAD(P)-binding Rossmann-like Domain"/>
    <property type="match status" value="1"/>
</dbReference>
<protein>
    <submittedName>
        <fullName evidence="2">GDP-L-fucose synthase 2</fullName>
    </submittedName>
</protein>
<dbReference type="InterPro" id="IPR036291">
    <property type="entry name" value="NAD(P)-bd_dom_sf"/>
</dbReference>
<proteinExistence type="predicted"/>
<dbReference type="Proteomes" id="UP001327560">
    <property type="component" value="Chromosome 4"/>
</dbReference>
<dbReference type="Pfam" id="PF01370">
    <property type="entry name" value="Epimerase"/>
    <property type="match status" value="1"/>
</dbReference>
<gene>
    <name evidence="2" type="ORF">Cni_G14267</name>
</gene>
<organism evidence="2 3">
    <name type="scientific">Canna indica</name>
    <name type="common">Indian-shot</name>
    <dbReference type="NCBI Taxonomy" id="4628"/>
    <lineage>
        <taxon>Eukaryota</taxon>
        <taxon>Viridiplantae</taxon>
        <taxon>Streptophyta</taxon>
        <taxon>Embryophyta</taxon>
        <taxon>Tracheophyta</taxon>
        <taxon>Spermatophyta</taxon>
        <taxon>Magnoliopsida</taxon>
        <taxon>Liliopsida</taxon>
        <taxon>Zingiberales</taxon>
        <taxon>Cannaceae</taxon>
        <taxon>Canna</taxon>
    </lineage>
</organism>
<dbReference type="PANTHER" id="PTHR43238:SF1">
    <property type="entry name" value="GDP-L-FUCOSE SYNTHASE"/>
    <property type="match status" value="1"/>
</dbReference>
<dbReference type="SUPFAM" id="SSF51735">
    <property type="entry name" value="NAD(P)-binding Rossmann-fold domains"/>
    <property type="match status" value="1"/>
</dbReference>
<keyword evidence="3" id="KW-1185">Reference proteome</keyword>
<reference evidence="2 3" key="1">
    <citation type="submission" date="2023-10" db="EMBL/GenBank/DDBJ databases">
        <title>Chromosome-scale genome assembly provides insights into flower coloration mechanisms of Canna indica.</title>
        <authorList>
            <person name="Li C."/>
        </authorList>
    </citation>
    <scope>NUCLEOTIDE SEQUENCE [LARGE SCALE GENOMIC DNA]</scope>
    <source>
        <tissue evidence="2">Flower</tissue>
    </source>
</reference>
<sequence>MKVDVKTLFAVECLRYVIVAATKVGDIHANDTFPPNFIIINLKIKTNIIDAALRFFVRKILFLGSSRLYTKFSPQSIPEPALLSSPIEPTNVVVHGGQDRRDQDVPSV</sequence>
<evidence type="ECO:0000259" key="1">
    <source>
        <dbReference type="Pfam" id="PF01370"/>
    </source>
</evidence>
<evidence type="ECO:0000313" key="3">
    <source>
        <dbReference type="Proteomes" id="UP001327560"/>
    </source>
</evidence>
<accession>A0AAQ3KB48</accession>
<evidence type="ECO:0000313" key="2">
    <source>
        <dbReference type="EMBL" id="WOL05538.1"/>
    </source>
</evidence>
<dbReference type="GO" id="GO:0050577">
    <property type="term" value="F:GDP-L-fucose synthase activity"/>
    <property type="evidence" value="ECO:0007669"/>
    <property type="project" value="TreeGrafter"/>
</dbReference>
<dbReference type="EMBL" id="CP136893">
    <property type="protein sequence ID" value="WOL05538.1"/>
    <property type="molecule type" value="Genomic_DNA"/>
</dbReference>
<dbReference type="InterPro" id="IPR001509">
    <property type="entry name" value="Epimerase_deHydtase"/>
</dbReference>
<name>A0AAQ3KB48_9LILI</name>
<dbReference type="PANTHER" id="PTHR43238">
    <property type="entry name" value="GDP-L-FUCOSE SYNTHASE"/>
    <property type="match status" value="1"/>
</dbReference>